<accession>A0A937DCU7</accession>
<evidence type="ECO:0008006" key="3">
    <source>
        <dbReference type="Google" id="ProtNLM"/>
    </source>
</evidence>
<dbReference type="RefSeq" id="WP_201923340.1">
    <property type="nucleotide sequence ID" value="NZ_BAABAX010000002.1"/>
</dbReference>
<proteinExistence type="predicted"/>
<protein>
    <recommendedName>
        <fullName evidence="3">TonB C-terminal domain-containing protein</fullName>
    </recommendedName>
</protein>
<dbReference type="AlphaFoldDB" id="A0A937DCU7"/>
<gene>
    <name evidence="1" type="ORF">JJQ60_17490</name>
</gene>
<dbReference type="SUPFAM" id="SSF74653">
    <property type="entry name" value="TolA/TonB C-terminal domain"/>
    <property type="match status" value="1"/>
</dbReference>
<organism evidence="1 2">
    <name type="scientific">Aquimarina mytili</name>
    <dbReference type="NCBI Taxonomy" id="874423"/>
    <lineage>
        <taxon>Bacteria</taxon>
        <taxon>Pseudomonadati</taxon>
        <taxon>Bacteroidota</taxon>
        <taxon>Flavobacteriia</taxon>
        <taxon>Flavobacteriales</taxon>
        <taxon>Flavobacteriaceae</taxon>
        <taxon>Aquimarina</taxon>
    </lineage>
</organism>
<reference evidence="1" key="1">
    <citation type="submission" date="2021-01" db="EMBL/GenBank/DDBJ databases">
        <authorList>
            <person name="Zhong Y.L."/>
        </authorList>
    </citation>
    <scope>NUCLEOTIDE SEQUENCE</scope>
    <source>
        <strain evidence="1">KCTC 23302</strain>
    </source>
</reference>
<dbReference type="Proteomes" id="UP000651057">
    <property type="component" value="Unassembled WGS sequence"/>
</dbReference>
<evidence type="ECO:0000313" key="1">
    <source>
        <dbReference type="EMBL" id="MBL0685331.1"/>
    </source>
</evidence>
<comment type="caution">
    <text evidence="1">The sequence shown here is derived from an EMBL/GenBank/DDBJ whole genome shotgun (WGS) entry which is preliminary data.</text>
</comment>
<evidence type="ECO:0000313" key="2">
    <source>
        <dbReference type="Proteomes" id="UP000651057"/>
    </source>
</evidence>
<name>A0A937DCU7_9FLAO</name>
<keyword evidence="2" id="KW-1185">Reference proteome</keyword>
<sequence>MQKTFLFTIVCVIINFTGNSQVHEEQEILLIKPTKKEQVYNNDMVDEKAIFKGGDSKLFKFYKNNSKFKIKDFEIPNKSTYFKLYIDCDGNVYSHKIIKSISVNHDKEVEKLVSLMPKWKPAKNNNKLVKVVLIDYITFQ</sequence>
<dbReference type="EMBL" id="JAERQJ010000008">
    <property type="protein sequence ID" value="MBL0685331.1"/>
    <property type="molecule type" value="Genomic_DNA"/>
</dbReference>